<dbReference type="InterPro" id="IPR051164">
    <property type="entry name" value="NmrA-like_oxidored"/>
</dbReference>
<feature type="domain" description="NmrA-like" evidence="3">
    <location>
        <begin position="4"/>
        <end position="274"/>
    </location>
</feature>
<dbReference type="EMBL" id="VBOS01000029">
    <property type="protein sequence ID" value="TMQ60158.1"/>
    <property type="molecule type" value="Genomic_DNA"/>
</dbReference>
<evidence type="ECO:0000259" key="3">
    <source>
        <dbReference type="Pfam" id="PF05368"/>
    </source>
</evidence>
<proteinExistence type="inferred from homology"/>
<comment type="similarity">
    <text evidence="1">Belongs to the NmrA-type oxidoreductase family.</text>
</comment>
<dbReference type="Gene3D" id="3.90.25.10">
    <property type="entry name" value="UDP-galactose 4-epimerase, domain 1"/>
    <property type="match status" value="1"/>
</dbReference>
<dbReference type="Pfam" id="PF05368">
    <property type="entry name" value="NmrA"/>
    <property type="match status" value="1"/>
</dbReference>
<dbReference type="Gene3D" id="3.40.50.720">
    <property type="entry name" value="NAD(P)-binding Rossmann-like Domain"/>
    <property type="match status" value="1"/>
</dbReference>
<keyword evidence="2" id="KW-0521">NADP</keyword>
<comment type="caution">
    <text evidence="4">The sequence shown here is derived from an EMBL/GenBank/DDBJ whole genome shotgun (WGS) entry which is preliminary data.</text>
</comment>
<organism evidence="4 5">
    <name type="scientific">Eiseniibacteriota bacterium</name>
    <dbReference type="NCBI Taxonomy" id="2212470"/>
    <lineage>
        <taxon>Bacteria</taxon>
        <taxon>Candidatus Eiseniibacteriota</taxon>
    </lineage>
</organism>
<reference evidence="4 5" key="1">
    <citation type="journal article" date="2019" name="Nat. Microbiol.">
        <title>Mediterranean grassland soil C-N compound turnover is dependent on rainfall and depth, and is mediated by genomically divergent microorganisms.</title>
        <authorList>
            <person name="Diamond S."/>
            <person name="Andeer P.F."/>
            <person name="Li Z."/>
            <person name="Crits-Christoph A."/>
            <person name="Burstein D."/>
            <person name="Anantharaman K."/>
            <person name="Lane K.R."/>
            <person name="Thomas B.C."/>
            <person name="Pan C."/>
            <person name="Northen T.R."/>
            <person name="Banfield J.F."/>
        </authorList>
    </citation>
    <scope>NUCLEOTIDE SEQUENCE [LARGE SCALE GENOMIC DNA]</scope>
    <source>
        <strain evidence="4">WS_2</strain>
    </source>
</reference>
<accession>A0A538T951</accession>
<dbReference type="CDD" id="cd05251">
    <property type="entry name" value="NmrA_like_SDR_a"/>
    <property type="match status" value="1"/>
</dbReference>
<dbReference type="InterPro" id="IPR008030">
    <property type="entry name" value="NmrA-like"/>
</dbReference>
<sequence length="281" mass="31020">MSDRIVLVTGATGRQGGAVARSLVGKGFKLRGMTRKPEGEPAKALKVLGIEVVRADLDDADSVAKALDGAWGVFAVQNTWEAGVEREEQQGKRLAELARSKGVQHFVYSSVASAHRKTGIPHFDNKWRVEEVVRRLKFPSHAILRPVFFMENLFTPSFLMGDRLVAALKPTTPLQMVAVDDIGRVGARLFTDSEELEGREIDLGGDSATMVQAAQALSRGLSKPIRFVEIPIAEVRKNSEDVARMLEWFERVGYNADIPALEREFGKLTKLEEWAARAVHA</sequence>
<evidence type="ECO:0000313" key="5">
    <source>
        <dbReference type="Proteomes" id="UP000317716"/>
    </source>
</evidence>
<dbReference type="Proteomes" id="UP000317716">
    <property type="component" value="Unassembled WGS sequence"/>
</dbReference>
<dbReference type="AlphaFoldDB" id="A0A538T951"/>
<evidence type="ECO:0000256" key="2">
    <source>
        <dbReference type="ARBA" id="ARBA00022857"/>
    </source>
</evidence>
<dbReference type="PANTHER" id="PTHR42748">
    <property type="entry name" value="NITROGEN METABOLITE REPRESSION PROTEIN NMRA FAMILY MEMBER"/>
    <property type="match status" value="1"/>
</dbReference>
<dbReference type="SUPFAM" id="SSF51735">
    <property type="entry name" value="NAD(P)-binding Rossmann-fold domains"/>
    <property type="match status" value="1"/>
</dbReference>
<protein>
    <submittedName>
        <fullName evidence="4">NmrA/HSCARG family protein</fullName>
    </submittedName>
</protein>
<evidence type="ECO:0000256" key="1">
    <source>
        <dbReference type="ARBA" id="ARBA00006328"/>
    </source>
</evidence>
<gene>
    <name evidence="4" type="ORF">E6K72_00895</name>
</gene>
<evidence type="ECO:0000313" key="4">
    <source>
        <dbReference type="EMBL" id="TMQ60158.1"/>
    </source>
</evidence>
<dbReference type="PANTHER" id="PTHR42748:SF7">
    <property type="entry name" value="NMRA LIKE REDOX SENSOR 1-RELATED"/>
    <property type="match status" value="1"/>
</dbReference>
<name>A0A538T951_UNCEI</name>
<dbReference type="InterPro" id="IPR036291">
    <property type="entry name" value="NAD(P)-bd_dom_sf"/>
</dbReference>